<dbReference type="Gene3D" id="2.130.10.10">
    <property type="entry name" value="YVTN repeat-like/Quinoprotein amine dehydrogenase"/>
    <property type="match status" value="2"/>
</dbReference>
<dbReference type="Proteomes" id="UP000005824">
    <property type="component" value="Unassembled WGS sequence"/>
</dbReference>
<dbReference type="RefSeq" id="WP_006982826.1">
    <property type="nucleotide sequence ID" value="NZ_ABVL01000025.1"/>
</dbReference>
<gene>
    <name evidence="2" type="ORF">CfE428DRAFT_5505</name>
</gene>
<dbReference type="InterPro" id="IPR019405">
    <property type="entry name" value="Lactonase_7-beta_prop"/>
</dbReference>
<proteinExistence type="predicted"/>
<keyword evidence="1" id="KW-0732">Signal</keyword>
<reference evidence="2 3" key="1">
    <citation type="journal article" date="2011" name="J. Bacteriol.">
        <title>Genome sequence of Chthoniobacter flavus Ellin428, an aerobic heterotrophic soil bacterium.</title>
        <authorList>
            <person name="Kant R."/>
            <person name="van Passel M.W."/>
            <person name="Palva A."/>
            <person name="Lucas S."/>
            <person name="Lapidus A."/>
            <person name="Glavina Del Rio T."/>
            <person name="Dalin E."/>
            <person name="Tice H."/>
            <person name="Bruce D."/>
            <person name="Goodwin L."/>
            <person name="Pitluck S."/>
            <person name="Larimer F.W."/>
            <person name="Land M.L."/>
            <person name="Hauser L."/>
            <person name="Sangwan P."/>
            <person name="de Vos W.M."/>
            <person name="Janssen P.H."/>
            <person name="Smidt H."/>
        </authorList>
    </citation>
    <scope>NUCLEOTIDE SEQUENCE [LARGE SCALE GENOMIC DNA]</scope>
    <source>
        <strain evidence="2 3">Ellin428</strain>
    </source>
</reference>
<feature type="signal peptide" evidence="1">
    <location>
        <begin position="1"/>
        <end position="21"/>
    </location>
</feature>
<evidence type="ECO:0000313" key="2">
    <source>
        <dbReference type="EMBL" id="EDY17018.1"/>
    </source>
</evidence>
<dbReference type="AlphaFoldDB" id="B4D9B5"/>
<organism evidence="2 3">
    <name type="scientific">Chthoniobacter flavus Ellin428</name>
    <dbReference type="NCBI Taxonomy" id="497964"/>
    <lineage>
        <taxon>Bacteria</taxon>
        <taxon>Pseudomonadati</taxon>
        <taxon>Verrucomicrobiota</taxon>
        <taxon>Spartobacteria</taxon>
        <taxon>Chthoniobacterales</taxon>
        <taxon>Chthoniobacteraceae</taxon>
        <taxon>Chthoniobacter</taxon>
    </lineage>
</organism>
<dbReference type="EMBL" id="ABVL01000025">
    <property type="protein sequence ID" value="EDY17018.1"/>
    <property type="molecule type" value="Genomic_DNA"/>
</dbReference>
<protein>
    <submittedName>
        <fullName evidence="2">40-residue YVTN family beta-propeller repeat protein</fullName>
    </submittedName>
</protein>
<evidence type="ECO:0000256" key="1">
    <source>
        <dbReference type="SAM" id="SignalP"/>
    </source>
</evidence>
<accession>B4D9B5</accession>
<dbReference type="InterPro" id="IPR011048">
    <property type="entry name" value="Haem_d1_sf"/>
</dbReference>
<name>B4D9B5_9BACT</name>
<dbReference type="Pfam" id="PF10282">
    <property type="entry name" value="Lactonase"/>
    <property type="match status" value="1"/>
</dbReference>
<dbReference type="InterPro" id="IPR015943">
    <property type="entry name" value="WD40/YVTN_repeat-like_dom_sf"/>
</dbReference>
<dbReference type="PANTHER" id="PTHR47197:SF3">
    <property type="entry name" value="DIHYDRO-HEME D1 DEHYDROGENASE"/>
    <property type="match status" value="1"/>
</dbReference>
<evidence type="ECO:0000313" key="3">
    <source>
        <dbReference type="Proteomes" id="UP000005824"/>
    </source>
</evidence>
<dbReference type="InterPro" id="IPR017850">
    <property type="entry name" value="Alkaline_phosphatase_core_sf"/>
</dbReference>
<dbReference type="Gene3D" id="3.40.720.10">
    <property type="entry name" value="Alkaline Phosphatase, subunit A"/>
    <property type="match status" value="1"/>
</dbReference>
<dbReference type="InterPro" id="IPR051200">
    <property type="entry name" value="Host-pathogen_enzymatic-act"/>
</dbReference>
<dbReference type="PANTHER" id="PTHR47197">
    <property type="entry name" value="PROTEIN NIRF"/>
    <property type="match status" value="1"/>
</dbReference>
<comment type="caution">
    <text evidence="2">The sequence shown here is derived from an EMBL/GenBank/DDBJ whole genome shotgun (WGS) entry which is preliminary data.</text>
</comment>
<sequence>MRLPTLFVLLSASLLSAVASGADLPGKQPDGSVLLSNQWTLRPVGRQVPLGDFPVNLALHPGGKYGAVLHCGYGPHEVVIVELATGTVASRAKVDEAFYGLAFSKDGKQLFCSGSSGESIHVFHFADGQLDQPTSFSLREAKERGVPCGLVATADGATLYVANLWGQSVSRLNLASGTPAAPDLSLLPEGAAAPKAPVLPRSTDDPSITKRANQLLETTDPKAPFPYSCLLDEKKGRLYVSLWGQASVAVIDTKTFTVSARWAAEDHPNEMLLSKDGKRLFVANANRNTVSVLDTADGHLIETLLAELTPDALSGNTPNSLALSPDGNRLFVANANINTISVFEVNTDGKSRSLGFIPVGWYPTSVRLSADGRTLYVVNGKGETSFPNPQGPMHGKGKTTTGQYIGGLLKGTLSIIPLPAASKLEPQLKEWSEQAYRCLPKIQRKADAAKGEDSKAAAANPIPHKVGDASPIQYVLYIIKENRTYDQVLGDLKPGNGDPSICLFGEHVTPNHHAIAREFVTLDNFYVDAEVSASGHEWSMGAIANDFVEKTWHLSYGHGKSGKWPYPAEGGFLIATPGGGYLWDRAKEAGVSYRSYGEWVANGRGLGAPVTPKAKSLEGHFDPWFHSFDTGYPDQKRADRFIDELHRFEKEGDMPRLQIVRLPNDHTSGTSPGKPTPIAQVADNDLALGRVIEALSHSKFWAHMGRFHHRR</sequence>
<dbReference type="SUPFAM" id="SSF51004">
    <property type="entry name" value="C-terminal (heme d1) domain of cytochrome cd1-nitrite reductase"/>
    <property type="match status" value="1"/>
</dbReference>
<dbReference type="eggNOG" id="COG3391">
    <property type="taxonomic scope" value="Bacteria"/>
</dbReference>
<dbReference type="SUPFAM" id="SSF53649">
    <property type="entry name" value="Alkaline phosphatase-like"/>
    <property type="match status" value="1"/>
</dbReference>
<dbReference type="InParanoid" id="B4D9B5"/>
<feature type="chain" id="PRO_5002802624" evidence="1">
    <location>
        <begin position="22"/>
        <end position="711"/>
    </location>
</feature>
<keyword evidence="3" id="KW-1185">Reference proteome</keyword>
<dbReference type="STRING" id="497964.CfE428DRAFT_5505"/>